<proteinExistence type="predicted"/>
<gene>
    <name evidence="1" type="ORF">HHL15_16865</name>
</gene>
<evidence type="ECO:0000313" key="1">
    <source>
        <dbReference type="EMBL" id="NML27429.1"/>
    </source>
</evidence>
<dbReference type="AlphaFoldDB" id="A0A848G7Q5"/>
<sequence>MCVPCALSGMAAAAEIATDPGDYAALPPGVDLGIVYYQHTERNAFHSGGDRVPGPFKLKTDIGLLRYVHFTKLGDYVIDPQIIVPFGSVSLKEPASESSSGVGDPMLGGTLWLVNQPERKQWFGLSAFASVPVGNYEARKGGVNIGQNRWKGIFHAGYVTALGDSFMLDFILETAVYGKNDNYAGQTLKQDGSHSAQAHLRYLVSPQTHLALSYFHDIGGETKLNGVAQHDRMNNNRLLATFATFVAPDLQLQVQGGQALNIENGWKESSRLNLRVVKVF</sequence>
<organism evidence="1 2">
    <name type="scientific">Zoogloea dura</name>
    <dbReference type="NCBI Taxonomy" id="2728840"/>
    <lineage>
        <taxon>Bacteria</taxon>
        <taxon>Pseudomonadati</taxon>
        <taxon>Pseudomonadota</taxon>
        <taxon>Betaproteobacteria</taxon>
        <taxon>Rhodocyclales</taxon>
        <taxon>Zoogloeaceae</taxon>
        <taxon>Zoogloea</taxon>
    </lineage>
</organism>
<keyword evidence="2" id="KW-1185">Reference proteome</keyword>
<accession>A0A848G7Q5</accession>
<dbReference type="InterPro" id="IPR025737">
    <property type="entry name" value="FApF"/>
</dbReference>
<evidence type="ECO:0000313" key="2">
    <source>
        <dbReference type="Proteomes" id="UP000580043"/>
    </source>
</evidence>
<name>A0A848G7Q5_9RHOO</name>
<comment type="caution">
    <text evidence="1">The sequence shown here is derived from an EMBL/GenBank/DDBJ whole genome shotgun (WGS) entry which is preliminary data.</text>
</comment>
<dbReference type="EMBL" id="JABBGA010000015">
    <property type="protein sequence ID" value="NML27429.1"/>
    <property type="molecule type" value="Genomic_DNA"/>
</dbReference>
<dbReference type="Proteomes" id="UP000580043">
    <property type="component" value="Unassembled WGS sequence"/>
</dbReference>
<protein>
    <submittedName>
        <fullName evidence="1">Transporter</fullName>
    </submittedName>
</protein>
<dbReference type="Pfam" id="PF13557">
    <property type="entry name" value="Phenol_MetA_deg"/>
    <property type="match status" value="1"/>
</dbReference>
<reference evidence="1 2" key="1">
    <citation type="submission" date="2020-04" db="EMBL/GenBank/DDBJ databases">
        <title>Zoogloea sp. G-4-1-14 isolated from soil.</title>
        <authorList>
            <person name="Dahal R.H."/>
        </authorList>
    </citation>
    <scope>NUCLEOTIDE SEQUENCE [LARGE SCALE GENOMIC DNA]</scope>
    <source>
        <strain evidence="1 2">G-4-1-14</strain>
    </source>
</reference>